<proteinExistence type="predicted"/>
<accession>A0ABP0KSF2</accession>
<dbReference type="InterPro" id="IPR036510">
    <property type="entry name" value="Ribosomal_bS20_sf"/>
</dbReference>
<dbReference type="Pfam" id="PF01649">
    <property type="entry name" value="Ribosomal_S20p"/>
    <property type="match status" value="1"/>
</dbReference>
<organism evidence="1 2">
    <name type="scientific">Durusdinium trenchii</name>
    <dbReference type="NCBI Taxonomy" id="1381693"/>
    <lineage>
        <taxon>Eukaryota</taxon>
        <taxon>Sar</taxon>
        <taxon>Alveolata</taxon>
        <taxon>Dinophyceae</taxon>
        <taxon>Suessiales</taxon>
        <taxon>Symbiodiniaceae</taxon>
        <taxon>Durusdinium</taxon>
    </lineage>
</organism>
<comment type="caution">
    <text evidence="1">The sequence shown here is derived from an EMBL/GenBank/DDBJ whole genome shotgun (WGS) entry which is preliminary data.</text>
</comment>
<dbReference type="GO" id="GO:0005840">
    <property type="term" value="C:ribosome"/>
    <property type="evidence" value="ECO:0007669"/>
    <property type="project" value="UniProtKB-KW"/>
</dbReference>
<dbReference type="EMBL" id="CAXAMN010009791">
    <property type="protein sequence ID" value="CAK9029821.1"/>
    <property type="molecule type" value="Genomic_DNA"/>
</dbReference>
<dbReference type="NCBIfam" id="TIGR00029">
    <property type="entry name" value="S20"/>
    <property type="match status" value="1"/>
</dbReference>
<evidence type="ECO:0000313" key="1">
    <source>
        <dbReference type="EMBL" id="CAK9029821.1"/>
    </source>
</evidence>
<dbReference type="PANTHER" id="PTHR33398">
    <property type="entry name" value="30S RIBOSOMAL PROTEIN S20"/>
    <property type="match status" value="1"/>
</dbReference>
<name>A0ABP0KSF2_9DINO</name>
<protein>
    <submittedName>
        <fullName evidence="1">Uncharacterized protein</fullName>
    </submittedName>
</protein>
<evidence type="ECO:0000313" key="2">
    <source>
        <dbReference type="Proteomes" id="UP001642484"/>
    </source>
</evidence>
<dbReference type="Gene3D" id="1.20.58.110">
    <property type="entry name" value="Ribosomal protein S20"/>
    <property type="match status" value="1"/>
</dbReference>
<dbReference type="PANTHER" id="PTHR33398:SF1">
    <property type="entry name" value="SMALL RIBOSOMAL SUBUNIT PROTEIN BS20C"/>
    <property type="match status" value="1"/>
</dbReference>
<dbReference type="InterPro" id="IPR002583">
    <property type="entry name" value="Ribosomal_bS20"/>
</dbReference>
<dbReference type="Proteomes" id="UP001642484">
    <property type="component" value="Unassembled WGS sequence"/>
</dbReference>
<gene>
    <name evidence="1" type="ORF">CCMP2556_LOCUS17642</name>
</gene>
<dbReference type="SUPFAM" id="SSF46992">
    <property type="entry name" value="Ribosomal protein S20"/>
    <property type="match status" value="1"/>
</dbReference>
<keyword evidence="2" id="KW-1185">Reference proteome</keyword>
<reference evidence="1 2" key="1">
    <citation type="submission" date="2024-02" db="EMBL/GenBank/DDBJ databases">
        <authorList>
            <person name="Chen Y."/>
            <person name="Shah S."/>
            <person name="Dougan E. K."/>
            <person name="Thang M."/>
            <person name="Chan C."/>
        </authorList>
    </citation>
    <scope>NUCLEOTIDE SEQUENCE [LARGE SCALE GENOMIC DNA]</scope>
</reference>
<sequence length="281" mass="31943">MVRIWVLLVGLVVALRLAPAFIPTAGVAPKLAPGAFAPPRAAEARQVQDSKGALAAAVLGLAAVVCKARPSANRQGRQGFEITVVAPESPALAGGSVSQSESKPSRGKVARRSLYSCYTLYFRRWRYYEDRARRNLRNRAYNIFMKNRYKKAMKKVLRYCAELEFDDKQPDSFQQVMDEVKDMLDEACEIIDEVTVQGVLHKNTAAKHKDRLFIAILRGSVKKGLIQKPEDPFTPAWKVIGYTLPECNMLREPRPWQLPGWKSPWMLKREWEKWRKLSGRK</sequence>